<keyword evidence="6" id="KW-1185">Reference proteome</keyword>
<sequence>MYFEKLDIQGFKSFVDRTVITFKPGITAIVGPNGCGKSNISDAIRWVLGEQNVRNLRGSRIDDLIFSGSPKRKPIGMAEVTLTINSNGDMPRAIQGQLEITRRLFRNGESEFYINKIPCRLKDIVDIFMDSGLGKGSYALIEQGKVDLVLRSKPKERRILIEEAAGIVRYKAKKEEALHKMSDTRNNLLRIDDRLYEMENQAAQLKSQANRAKRYLKEKEKLINLEKVFAGWRLHFFRQNLAQCHQKITQLSVEITKHESDLAKTIIEKEKQGEELEALREKLNSFHKQESDVKSEIDLSLQKIEFDQERIKELIHEIETLEGENEELSDK</sequence>
<feature type="non-terminal residue" evidence="5">
    <location>
        <position position="331"/>
    </location>
</feature>
<keyword evidence="2" id="KW-0238">DNA-binding</keyword>
<name>A0ABV6Z323_UNCC1</name>
<feature type="coiled-coil region" evidence="3">
    <location>
        <begin position="167"/>
        <end position="225"/>
    </location>
</feature>
<evidence type="ECO:0000259" key="4">
    <source>
        <dbReference type="Pfam" id="PF02463"/>
    </source>
</evidence>
<evidence type="ECO:0000313" key="6">
    <source>
        <dbReference type="Proteomes" id="UP001594351"/>
    </source>
</evidence>
<dbReference type="InterPro" id="IPR003395">
    <property type="entry name" value="RecF/RecN/SMC_N"/>
</dbReference>
<keyword evidence="1" id="KW-0963">Cytoplasm</keyword>
<dbReference type="InterPro" id="IPR027417">
    <property type="entry name" value="P-loop_NTPase"/>
</dbReference>
<dbReference type="Pfam" id="PF02463">
    <property type="entry name" value="SMC_N"/>
    <property type="match status" value="1"/>
</dbReference>
<dbReference type="SUPFAM" id="SSF52540">
    <property type="entry name" value="P-loop containing nucleoside triphosphate hydrolases"/>
    <property type="match status" value="1"/>
</dbReference>
<organism evidence="5 6">
    <name type="scientific">candidate division CSSED10-310 bacterium</name>
    <dbReference type="NCBI Taxonomy" id="2855610"/>
    <lineage>
        <taxon>Bacteria</taxon>
        <taxon>Bacteria division CSSED10-310</taxon>
    </lineage>
</organism>
<dbReference type="PANTHER" id="PTHR42963:SF1">
    <property type="entry name" value="DUF4476 DOMAIN-CONTAINING PROTEIN"/>
    <property type="match status" value="1"/>
</dbReference>
<proteinExistence type="predicted"/>
<evidence type="ECO:0000256" key="3">
    <source>
        <dbReference type="SAM" id="Coils"/>
    </source>
</evidence>
<reference evidence="5 6" key="1">
    <citation type="submission" date="2024-09" db="EMBL/GenBank/DDBJ databases">
        <title>Laminarin stimulates single cell rates of sulfate reduction while oxygen inhibits transcriptomic activity in coastal marine sediment.</title>
        <authorList>
            <person name="Lindsay M."/>
            <person name="Orcutt B."/>
            <person name="Emerson D."/>
            <person name="Stepanauskas R."/>
            <person name="D'Angelo T."/>
        </authorList>
    </citation>
    <scope>NUCLEOTIDE SEQUENCE [LARGE SCALE GENOMIC DNA]</scope>
    <source>
        <strain evidence="5">SAG AM-311-K15</strain>
    </source>
</reference>
<comment type="caution">
    <text evidence="5">The sequence shown here is derived from an EMBL/GenBank/DDBJ whole genome shotgun (WGS) entry which is preliminary data.</text>
</comment>
<dbReference type="EMBL" id="JBHPBY010000353">
    <property type="protein sequence ID" value="MFC1852703.1"/>
    <property type="molecule type" value="Genomic_DNA"/>
</dbReference>
<protein>
    <submittedName>
        <fullName evidence="5">Chromosome segregation SMC family protein</fullName>
    </submittedName>
</protein>
<evidence type="ECO:0000256" key="1">
    <source>
        <dbReference type="ARBA" id="ARBA00022490"/>
    </source>
</evidence>
<dbReference type="InterPro" id="IPR050308">
    <property type="entry name" value="MukB/SMC"/>
</dbReference>
<dbReference type="Gene3D" id="3.40.50.300">
    <property type="entry name" value="P-loop containing nucleotide triphosphate hydrolases"/>
    <property type="match status" value="1"/>
</dbReference>
<gene>
    <name evidence="5" type="ORF">ACFL27_21090</name>
</gene>
<dbReference type="PANTHER" id="PTHR42963">
    <property type="entry name" value="CHROMOSOME PARTITION PROTEIN MUKB"/>
    <property type="match status" value="1"/>
</dbReference>
<feature type="domain" description="RecF/RecN/SMC N-terminal" evidence="4">
    <location>
        <begin position="3"/>
        <end position="135"/>
    </location>
</feature>
<keyword evidence="3" id="KW-0175">Coiled coil</keyword>
<evidence type="ECO:0000313" key="5">
    <source>
        <dbReference type="EMBL" id="MFC1852703.1"/>
    </source>
</evidence>
<dbReference type="Proteomes" id="UP001594351">
    <property type="component" value="Unassembled WGS sequence"/>
</dbReference>
<feature type="coiled-coil region" evidence="3">
    <location>
        <begin position="262"/>
        <end position="331"/>
    </location>
</feature>
<evidence type="ECO:0000256" key="2">
    <source>
        <dbReference type="ARBA" id="ARBA00023125"/>
    </source>
</evidence>
<accession>A0ABV6Z323</accession>